<dbReference type="SUPFAM" id="SSF54637">
    <property type="entry name" value="Thioesterase/thiol ester dehydrase-isomerase"/>
    <property type="match status" value="1"/>
</dbReference>
<organism evidence="2 3">
    <name type="scientific">Hericium alpestre</name>
    <dbReference type="NCBI Taxonomy" id="135208"/>
    <lineage>
        <taxon>Eukaryota</taxon>
        <taxon>Fungi</taxon>
        <taxon>Dikarya</taxon>
        <taxon>Basidiomycota</taxon>
        <taxon>Agaricomycotina</taxon>
        <taxon>Agaricomycetes</taxon>
        <taxon>Russulales</taxon>
        <taxon>Hericiaceae</taxon>
        <taxon>Hericium</taxon>
    </lineage>
</organism>
<protein>
    <submittedName>
        <fullName evidence="2">Uncharacterized protein</fullName>
    </submittedName>
</protein>
<evidence type="ECO:0000256" key="1">
    <source>
        <dbReference type="ARBA" id="ARBA00038476"/>
    </source>
</evidence>
<dbReference type="PANTHER" id="PTHR12475">
    <property type="match status" value="1"/>
</dbReference>
<comment type="caution">
    <text evidence="2">The sequence shown here is derived from an EMBL/GenBank/DDBJ whole genome shotgun (WGS) entry which is preliminary data.</text>
</comment>
<dbReference type="AlphaFoldDB" id="A0A4Y9ZP89"/>
<gene>
    <name evidence="2" type="ORF">EWM64_g8763</name>
</gene>
<dbReference type="Proteomes" id="UP000298061">
    <property type="component" value="Unassembled WGS sequence"/>
</dbReference>
<dbReference type="OrthoDB" id="265761at2759"/>
<name>A0A4Y9ZP89_9AGAM</name>
<evidence type="ECO:0000313" key="2">
    <source>
        <dbReference type="EMBL" id="TFY75249.1"/>
    </source>
</evidence>
<sequence length="178" mass="20099">MSSGVEMLHTAAAKLSLVDGVALSQALVRSLPRVAKYLALFTVALNWRSLPFAWHVRVFAPIIAIRLRWFALRLTLLFHSKKDRKKAERQWLENLSPIGASPFDGLVTHKTWAALDDCDYNFHLSNSCYAKNLDTARLKAALAHFPGFLRAGGWIPLGAETRLDLIYPIPLYWFLDPP</sequence>
<dbReference type="PANTHER" id="PTHR12475:SF4">
    <property type="entry name" value="PROTEIN THEM6"/>
    <property type="match status" value="1"/>
</dbReference>
<dbReference type="InterPro" id="IPR029069">
    <property type="entry name" value="HotDog_dom_sf"/>
</dbReference>
<dbReference type="InterPro" id="IPR051490">
    <property type="entry name" value="THEM6_lcsJ_thioesterase"/>
</dbReference>
<proteinExistence type="inferred from homology"/>
<keyword evidence="3" id="KW-1185">Reference proteome</keyword>
<accession>A0A4Y9ZP89</accession>
<dbReference type="EMBL" id="SFCI01001659">
    <property type="protein sequence ID" value="TFY75249.1"/>
    <property type="molecule type" value="Genomic_DNA"/>
</dbReference>
<comment type="similarity">
    <text evidence="1">Belongs to the lcsJ thioesterase family.</text>
</comment>
<reference evidence="2 3" key="1">
    <citation type="submission" date="2019-02" db="EMBL/GenBank/DDBJ databases">
        <title>Genome sequencing of the rare red list fungi Hericium alpestre (H. flagellum).</title>
        <authorList>
            <person name="Buettner E."/>
            <person name="Kellner H."/>
        </authorList>
    </citation>
    <scope>NUCLEOTIDE SEQUENCE [LARGE SCALE GENOMIC DNA]</scope>
    <source>
        <strain evidence="2 3">DSM 108284</strain>
    </source>
</reference>
<evidence type="ECO:0000313" key="3">
    <source>
        <dbReference type="Proteomes" id="UP000298061"/>
    </source>
</evidence>